<evidence type="ECO:0000313" key="2">
    <source>
        <dbReference type="EMBL" id="PRX39444.1"/>
    </source>
</evidence>
<gene>
    <name evidence="2" type="ORF">CLV97_12560</name>
</gene>
<evidence type="ECO:0000313" key="3">
    <source>
        <dbReference type="Proteomes" id="UP000237797"/>
    </source>
</evidence>
<feature type="region of interest" description="Disordered" evidence="1">
    <location>
        <begin position="116"/>
        <end position="150"/>
    </location>
</feature>
<feature type="region of interest" description="Disordered" evidence="1">
    <location>
        <begin position="217"/>
        <end position="252"/>
    </location>
</feature>
<name>A0A2T0LBX1_9BACL</name>
<dbReference type="AlphaFoldDB" id="A0A2T0LBX1"/>
<comment type="caution">
    <text evidence="2">The sequence shown here is derived from an EMBL/GenBank/DDBJ whole genome shotgun (WGS) entry which is preliminary data.</text>
</comment>
<keyword evidence="3" id="KW-1185">Reference proteome</keyword>
<dbReference type="EMBL" id="PVNE01000025">
    <property type="protein sequence ID" value="PRX39444.1"/>
    <property type="molecule type" value="Genomic_DNA"/>
</dbReference>
<sequence length="252" mass="28708">MKGRSPLWWKSGRFLAWTWVLGSLLIAGSALPFLYEQWREIEGLSAKFQAMTSYVDAHREKLESSDPGDPPTPDALSMLADKVPPDRDVPRLLIQLRDAAEGAGVKLNAVHVADSREELDRQAAQKEEEDEKESGVKEKRPPEGAASKPPKIEHVESVWLDIYLTADIPGLKEWFRQLHGMTRIVSVQEWEHRLKSRPGYGNARIRILVYAYRDPELKELPSKGPPEISRESGDPIRVRPKKEEKKEDRSSR</sequence>
<accession>A0A2T0LBX1</accession>
<organism evidence="2 3">
    <name type="scientific">Planifilum fimeticola</name>
    <dbReference type="NCBI Taxonomy" id="201975"/>
    <lineage>
        <taxon>Bacteria</taxon>
        <taxon>Bacillati</taxon>
        <taxon>Bacillota</taxon>
        <taxon>Bacilli</taxon>
        <taxon>Bacillales</taxon>
        <taxon>Thermoactinomycetaceae</taxon>
        <taxon>Planifilum</taxon>
    </lineage>
</organism>
<protein>
    <submittedName>
        <fullName evidence="2">Uncharacterized protein</fullName>
    </submittedName>
</protein>
<feature type="compositionally biased region" description="Basic and acidic residues" evidence="1">
    <location>
        <begin position="116"/>
        <end position="126"/>
    </location>
</feature>
<evidence type="ECO:0000256" key="1">
    <source>
        <dbReference type="SAM" id="MobiDB-lite"/>
    </source>
</evidence>
<feature type="region of interest" description="Disordered" evidence="1">
    <location>
        <begin position="59"/>
        <end position="83"/>
    </location>
</feature>
<feature type="compositionally biased region" description="Basic and acidic residues" evidence="1">
    <location>
        <begin position="133"/>
        <end position="142"/>
    </location>
</feature>
<dbReference type="RefSeq" id="WP_106346136.1">
    <property type="nucleotide sequence ID" value="NZ_PVNE01000025.1"/>
</dbReference>
<proteinExistence type="predicted"/>
<reference evidence="2 3" key="1">
    <citation type="submission" date="2018-03" db="EMBL/GenBank/DDBJ databases">
        <title>Genomic Encyclopedia of Archaeal and Bacterial Type Strains, Phase II (KMG-II): from individual species to whole genera.</title>
        <authorList>
            <person name="Goeker M."/>
        </authorList>
    </citation>
    <scope>NUCLEOTIDE SEQUENCE [LARGE SCALE GENOMIC DNA]</scope>
    <source>
        <strain evidence="2 3">DSM 44946</strain>
    </source>
</reference>
<dbReference type="Proteomes" id="UP000237797">
    <property type="component" value="Unassembled WGS sequence"/>
</dbReference>
<feature type="compositionally biased region" description="Basic and acidic residues" evidence="1">
    <location>
        <begin position="228"/>
        <end position="252"/>
    </location>
</feature>
<dbReference type="OrthoDB" id="2987414at2"/>